<dbReference type="EMBL" id="CAEFZW010000013">
    <property type="protein sequence ID" value="CAB4257105.1"/>
    <property type="molecule type" value="Genomic_DNA"/>
</dbReference>
<dbReference type="PANTHER" id="PTHR10073:SF44">
    <property type="entry name" value="DNA MISMATCH REPAIR PROTEIN MLH2"/>
    <property type="match status" value="1"/>
</dbReference>
<dbReference type="GO" id="GO:0061982">
    <property type="term" value="P:meiosis I cell cycle process"/>
    <property type="evidence" value="ECO:0007669"/>
    <property type="project" value="UniProtKB-ARBA"/>
</dbReference>
<dbReference type="Pfam" id="PF01119">
    <property type="entry name" value="DNA_mis_repair"/>
    <property type="match status" value="1"/>
</dbReference>
<reference evidence="4 5" key="1">
    <citation type="submission" date="2020-05" db="EMBL/GenBank/DDBJ databases">
        <authorList>
            <person name="Casaregola S."/>
            <person name="Devillers H."/>
            <person name="Grondin C."/>
        </authorList>
    </citation>
    <scope>NUCLEOTIDE SEQUENCE [LARGE SCALE GENOMIC DNA]</scope>
    <source>
        <strain evidence="4 5">CLIB 1767</strain>
    </source>
</reference>
<dbReference type="InterPro" id="IPR014721">
    <property type="entry name" value="Ribsml_uS5_D2-typ_fold_subgr"/>
</dbReference>
<organism evidence="4 5">
    <name type="scientific">Maudiozyma barnettii</name>
    <dbReference type="NCBI Taxonomy" id="61262"/>
    <lineage>
        <taxon>Eukaryota</taxon>
        <taxon>Fungi</taxon>
        <taxon>Dikarya</taxon>
        <taxon>Ascomycota</taxon>
        <taxon>Saccharomycotina</taxon>
        <taxon>Saccharomycetes</taxon>
        <taxon>Saccharomycetales</taxon>
        <taxon>Saccharomycetaceae</taxon>
        <taxon>Maudiozyma</taxon>
    </lineage>
</organism>
<dbReference type="FunFam" id="3.30.565.10:FF:000017">
    <property type="entry name" value="PMS1 homolog 1, mismatch repair system component"/>
    <property type="match status" value="1"/>
</dbReference>
<dbReference type="SUPFAM" id="SSF55874">
    <property type="entry name" value="ATPase domain of HSP90 chaperone/DNA topoisomerase II/histidine kinase"/>
    <property type="match status" value="1"/>
</dbReference>
<evidence type="ECO:0000313" key="4">
    <source>
        <dbReference type="EMBL" id="CAB4257105.1"/>
    </source>
</evidence>
<dbReference type="GO" id="GO:0140664">
    <property type="term" value="F:ATP-dependent DNA damage sensor activity"/>
    <property type="evidence" value="ECO:0007669"/>
    <property type="project" value="InterPro"/>
</dbReference>
<evidence type="ECO:0000256" key="2">
    <source>
        <dbReference type="ARBA" id="ARBA00022763"/>
    </source>
</evidence>
<dbReference type="GO" id="GO:0006298">
    <property type="term" value="P:mismatch repair"/>
    <property type="evidence" value="ECO:0007669"/>
    <property type="project" value="InterPro"/>
</dbReference>
<dbReference type="RefSeq" id="XP_041408949.1">
    <property type="nucleotide sequence ID" value="XM_041553015.1"/>
</dbReference>
<evidence type="ECO:0000313" key="5">
    <source>
        <dbReference type="Proteomes" id="UP000644660"/>
    </source>
</evidence>
<dbReference type="InterPro" id="IPR038973">
    <property type="entry name" value="MutL/Mlh/Pms-like"/>
</dbReference>
<dbReference type="GeneID" id="64860213"/>
<dbReference type="GO" id="GO:0030983">
    <property type="term" value="F:mismatched DNA binding"/>
    <property type="evidence" value="ECO:0007669"/>
    <property type="project" value="InterPro"/>
</dbReference>
<dbReference type="NCBIfam" id="TIGR00585">
    <property type="entry name" value="mutl"/>
    <property type="match status" value="1"/>
</dbReference>
<dbReference type="InterPro" id="IPR036890">
    <property type="entry name" value="HATPase_C_sf"/>
</dbReference>
<sequence>MAIHKIETVSQWKITSGSFIYGPTTAIKELIDNSIDSGAKSIFIDVDSKTGGCDYFSVRDDGPGISETDRTLLCLNHTTSKIETFDDLQKLSALGFRGEALFMLATLSAEMGSMQVITKTVEESIGTKWFVDVNGNIKSNSIGRSSSTQGTTVTIRKLLGGLRSRDIEMRANVRRTLEEIKYMINHYTLDFRNIRFNLSFVSLKKNGAVSIKNLQQSVPTNISKNRALSSILQLKKSVSLNFLEINSLDINKHISIEMILPRMIINSDVIDYKRTMKFLSVNDRAMSLQLYFGKEVNKTINSIYRDLKLLEPHVWYINFKIDMKIVDINIEPEKNDILLKDNDALMTQIRNCITNTLEIEFDIKPDSPIETKHHSDGRIETLSQPLNTSKELSIAYVDDMESTVVQPQEEVVKKELFVPDRDNKNGSVIEDIHKDEKEGNVVGMTKSIEIIDDDDNDDNDWTHTFLEKSPSLDLDIIGSEDEEIQSSLKYQNDAHIPDDDEDLQLSKDMSLSNPFIITKLNNSHRNKKKPDHIPQRRIDDIPLSELVNRKRRVSYDTEEKLMKLQQTQQQQQQTESRPILNSLKTMKGKRSLKMFSEYTNSQMLKLNYSPNDISTIKEEEEFRSETTQTIPSHNICTELEMLFPNLKRQYSIKECLTATPGGWYILSTDTTNE</sequence>
<keyword evidence="5" id="KW-1185">Reference proteome</keyword>
<keyword evidence="2" id="KW-0227">DNA damage</keyword>
<proteinExistence type="inferred from homology"/>
<dbReference type="Gene3D" id="3.30.565.10">
    <property type="entry name" value="Histidine kinase-like ATPase, C-terminal domain"/>
    <property type="match status" value="1"/>
</dbReference>
<dbReference type="GO" id="GO:0032389">
    <property type="term" value="C:MutLalpha complex"/>
    <property type="evidence" value="ECO:0007669"/>
    <property type="project" value="TreeGrafter"/>
</dbReference>
<dbReference type="Pfam" id="PF13589">
    <property type="entry name" value="HATPase_c_3"/>
    <property type="match status" value="1"/>
</dbReference>
<dbReference type="PROSITE" id="PS00058">
    <property type="entry name" value="DNA_MISMATCH_REPAIR_1"/>
    <property type="match status" value="1"/>
</dbReference>
<dbReference type="PANTHER" id="PTHR10073">
    <property type="entry name" value="DNA MISMATCH REPAIR PROTEIN MLH, PMS, MUTL"/>
    <property type="match status" value="1"/>
</dbReference>
<dbReference type="GO" id="GO:0005524">
    <property type="term" value="F:ATP binding"/>
    <property type="evidence" value="ECO:0007669"/>
    <property type="project" value="InterPro"/>
</dbReference>
<dbReference type="OrthoDB" id="10263226at2759"/>
<evidence type="ECO:0000259" key="3">
    <source>
        <dbReference type="SMART" id="SM01340"/>
    </source>
</evidence>
<dbReference type="AlphaFoldDB" id="A0A8H2VK83"/>
<dbReference type="Proteomes" id="UP000644660">
    <property type="component" value="Unassembled WGS sequence"/>
</dbReference>
<dbReference type="InterPro" id="IPR020568">
    <property type="entry name" value="Ribosomal_Su5_D2-typ_SF"/>
</dbReference>
<dbReference type="SUPFAM" id="SSF54211">
    <property type="entry name" value="Ribosomal protein S5 domain 2-like"/>
    <property type="match status" value="1"/>
</dbReference>
<dbReference type="Gene3D" id="3.30.230.10">
    <property type="match status" value="1"/>
</dbReference>
<protein>
    <submittedName>
        <fullName evidence="4">Similar to Saccharomyces cerevisiae YLR035C MLH2 Protein involved in the mismatch repair of certain frameshift intermediates and involved in meiotic recombination</fullName>
    </submittedName>
</protein>
<evidence type="ECO:0000256" key="1">
    <source>
        <dbReference type="ARBA" id="ARBA00006082"/>
    </source>
</evidence>
<dbReference type="InterPro" id="IPR013507">
    <property type="entry name" value="DNA_mismatch_S5_2-like"/>
</dbReference>
<name>A0A8H2VK83_9SACH</name>
<dbReference type="InterPro" id="IPR014762">
    <property type="entry name" value="DNA_mismatch_repair_CS"/>
</dbReference>
<comment type="caution">
    <text evidence="4">The sequence shown here is derived from an EMBL/GenBank/DDBJ whole genome shotgun (WGS) entry which is preliminary data.</text>
</comment>
<comment type="similarity">
    <text evidence="1">Belongs to the DNA mismatch repair MutL/HexB family.</text>
</comment>
<dbReference type="SMART" id="SM01340">
    <property type="entry name" value="DNA_mis_repair"/>
    <property type="match status" value="1"/>
</dbReference>
<gene>
    <name evidence="4" type="ORF">KABA2_13S03080</name>
</gene>
<feature type="domain" description="DNA mismatch repair protein S5" evidence="3">
    <location>
        <begin position="231"/>
        <end position="358"/>
    </location>
</feature>
<dbReference type="GO" id="GO:0016887">
    <property type="term" value="F:ATP hydrolysis activity"/>
    <property type="evidence" value="ECO:0007669"/>
    <property type="project" value="InterPro"/>
</dbReference>
<accession>A0A8H2VK83</accession>
<dbReference type="InterPro" id="IPR002099">
    <property type="entry name" value="MutL/Mlh/PMS"/>
</dbReference>